<dbReference type="EMBL" id="HBUF01110952">
    <property type="protein sequence ID" value="CAG6640222.1"/>
    <property type="molecule type" value="Transcribed_RNA"/>
</dbReference>
<protein>
    <submittedName>
        <fullName evidence="1">Uncharacterized protein</fullName>
    </submittedName>
</protein>
<sequence length="127" mass="14296">MGLISVRSISVQCLVLSRCQFLTSVVLCVWTTLYPRLTPDPKTQPPTVRSVSLSTSCCLFCSRCPRCLPCTPADRCEPDGTVSTCRSTAVRRHSTSTSIFPPMRDPRPDLSAHPLTRRRNLRWNRCK</sequence>
<dbReference type="AlphaFoldDB" id="A0A8D8QYZ5"/>
<evidence type="ECO:0000313" key="1">
    <source>
        <dbReference type="EMBL" id="CAG6640222.1"/>
    </source>
</evidence>
<organism evidence="1">
    <name type="scientific">Cacopsylla melanoneura</name>
    <dbReference type="NCBI Taxonomy" id="428564"/>
    <lineage>
        <taxon>Eukaryota</taxon>
        <taxon>Metazoa</taxon>
        <taxon>Ecdysozoa</taxon>
        <taxon>Arthropoda</taxon>
        <taxon>Hexapoda</taxon>
        <taxon>Insecta</taxon>
        <taxon>Pterygota</taxon>
        <taxon>Neoptera</taxon>
        <taxon>Paraneoptera</taxon>
        <taxon>Hemiptera</taxon>
        <taxon>Sternorrhyncha</taxon>
        <taxon>Psylloidea</taxon>
        <taxon>Psyllidae</taxon>
        <taxon>Psyllinae</taxon>
        <taxon>Cacopsylla</taxon>
    </lineage>
</organism>
<reference evidence="1" key="1">
    <citation type="submission" date="2021-05" db="EMBL/GenBank/DDBJ databases">
        <authorList>
            <person name="Alioto T."/>
            <person name="Alioto T."/>
            <person name="Gomez Garrido J."/>
        </authorList>
    </citation>
    <scope>NUCLEOTIDE SEQUENCE</scope>
</reference>
<proteinExistence type="predicted"/>
<name>A0A8D8QYZ5_9HEMI</name>
<accession>A0A8D8QYZ5</accession>